<protein>
    <recommendedName>
        <fullName evidence="4">WW domain-containing protein</fullName>
    </recommendedName>
</protein>
<evidence type="ECO:0008006" key="4">
    <source>
        <dbReference type="Google" id="ProtNLM"/>
    </source>
</evidence>
<organism evidence="3">
    <name type="scientific">Candida tenuis (strain ATCC 10573 / BCRC 21748 / CBS 615 / JCM 9827 / NBRC 10315 / NRRL Y-1498 / VKM Y-70)</name>
    <name type="common">Yeast</name>
    <name type="synonym">Yamadazyma tenuis</name>
    <dbReference type="NCBI Taxonomy" id="590646"/>
    <lineage>
        <taxon>Eukaryota</taxon>
        <taxon>Fungi</taxon>
        <taxon>Dikarya</taxon>
        <taxon>Ascomycota</taxon>
        <taxon>Saccharomycotina</taxon>
        <taxon>Pichiomycetes</taxon>
        <taxon>Debaryomycetaceae</taxon>
        <taxon>Yamadazyma</taxon>
    </lineage>
</organism>
<name>G3B823_CANTC</name>
<accession>G3B823</accession>
<proteinExistence type="predicted"/>
<evidence type="ECO:0000313" key="3">
    <source>
        <dbReference type="Proteomes" id="UP000000707"/>
    </source>
</evidence>
<reference evidence="2 3" key="1">
    <citation type="journal article" date="2011" name="Proc. Natl. Acad. Sci. U.S.A.">
        <title>Comparative genomics of xylose-fermenting fungi for enhanced biofuel production.</title>
        <authorList>
            <person name="Wohlbach D.J."/>
            <person name="Kuo A."/>
            <person name="Sato T.K."/>
            <person name="Potts K.M."/>
            <person name="Salamov A.A."/>
            <person name="LaButti K.M."/>
            <person name="Sun H."/>
            <person name="Clum A."/>
            <person name="Pangilinan J.L."/>
            <person name="Lindquist E.A."/>
            <person name="Lucas S."/>
            <person name="Lapidus A."/>
            <person name="Jin M."/>
            <person name="Gunawan C."/>
            <person name="Balan V."/>
            <person name="Dale B.E."/>
            <person name="Jeffries T.W."/>
            <person name="Zinkel R."/>
            <person name="Barry K.W."/>
            <person name="Grigoriev I.V."/>
            <person name="Gasch A.P."/>
        </authorList>
    </citation>
    <scope>NUCLEOTIDE SEQUENCE [LARGE SCALE GENOMIC DNA]</scope>
    <source>
        <strain evidence="3">ATCC 10573 / BCRC 21748 / CBS 615 / JCM 9827 / NBRC 10315 / NRRL Y-1498 / VKM Y-70</strain>
    </source>
</reference>
<dbReference type="Proteomes" id="UP000000707">
    <property type="component" value="Unassembled WGS sequence"/>
</dbReference>
<gene>
    <name evidence="2" type="ORF">CANTEDRAFT_136263</name>
</gene>
<dbReference type="OrthoDB" id="4023202at2759"/>
<evidence type="ECO:0000313" key="2">
    <source>
        <dbReference type="EMBL" id="EGV62333.1"/>
    </source>
</evidence>
<evidence type="ECO:0000256" key="1">
    <source>
        <dbReference type="SAM" id="MobiDB-lite"/>
    </source>
</evidence>
<keyword evidence="3" id="KW-1185">Reference proteome</keyword>
<sequence>MYKFVYKVNEWWIIVGDGAHFYYNSVSKERSWSMPKAVDAEVLDFDYLALLFAKARGLGVEEGAERNMEVAVEETGEETGREIGDVGDRDVDDSMKTDEKHPNTHEKPSHTKAHTEPIHTTPLGLDLGYSSSDDDSGEEKADAEPEDLGASDSENDDPLTDDPQDLNDIINDVLGYSGDTHSDTDSDTDSTQAFVSLLNSLKPSINIYNPYSITEEELAEELVQHPVFYKLSPASKEKIYNDWATTAGETPSTYPSAKQVFMNKLFSIKSEVKSKYYFDLKSELAPFDYHDKESAFLMYKNILQTQTSFEKQMKKSSAPGVNLKKLKLLEFLDKHQVTTQHYQSHGSDDYQKWINMCNDLDLPAAIVENEINWLVGDSKRLECYLERGTSPSV</sequence>
<dbReference type="HOGENOM" id="CLU_049045_0_0_1"/>
<feature type="compositionally biased region" description="Acidic residues" evidence="1">
    <location>
        <begin position="144"/>
        <end position="165"/>
    </location>
</feature>
<dbReference type="AlphaFoldDB" id="G3B823"/>
<feature type="compositionally biased region" description="Basic and acidic residues" evidence="1">
    <location>
        <begin position="78"/>
        <end position="117"/>
    </location>
</feature>
<dbReference type="STRING" id="590646.G3B823"/>
<feature type="region of interest" description="Disordered" evidence="1">
    <location>
        <begin position="71"/>
        <end position="188"/>
    </location>
</feature>
<dbReference type="EMBL" id="GL996527">
    <property type="protein sequence ID" value="EGV62333.1"/>
    <property type="molecule type" value="Genomic_DNA"/>
</dbReference>
<dbReference type="eggNOG" id="ENOG502SD49">
    <property type="taxonomic scope" value="Eukaryota"/>
</dbReference>